<dbReference type="EMBL" id="AF238860">
    <property type="protein sequence ID" value="AAG48567.1"/>
    <property type="molecule type" value="Genomic_DNA"/>
</dbReference>
<reference evidence="2" key="2">
    <citation type="journal article" date="2001" name="Appl. Environ. Microbiol.">
        <title>The group I strain of Streptococcus mutans, UA140, produces both the lantibiotic mutacin I and a nonlantibiotic bacteriocin, mutacin IV.</title>
        <authorList>
            <person name="Qi F."/>
            <person name="Chen P."/>
            <person name="Caufield P.W."/>
        </authorList>
    </citation>
    <scope>NUCLEOTIDE SEQUENCE</scope>
    <source>
        <strain evidence="2">UA140</strain>
    </source>
</reference>
<gene>
    <name evidence="2" type="primary">mutC</name>
</gene>
<dbReference type="CDD" id="cd04793">
    <property type="entry name" value="LanC"/>
    <property type="match status" value="1"/>
</dbReference>
<feature type="binding site" evidence="1">
    <location>
        <position position="325"/>
    </location>
    <ligand>
        <name>Zn(2+)</name>
        <dbReference type="ChEBI" id="CHEBI:29105"/>
    </ligand>
</feature>
<organism evidence="2">
    <name type="scientific">Streptococcus mutans</name>
    <dbReference type="NCBI Taxonomy" id="1309"/>
    <lineage>
        <taxon>Bacteria</taxon>
        <taxon>Bacillati</taxon>
        <taxon>Bacillota</taxon>
        <taxon>Bacilli</taxon>
        <taxon>Lactobacillales</taxon>
        <taxon>Streptococcaceae</taxon>
        <taxon>Streptococcus</taxon>
    </lineage>
</organism>
<dbReference type="AlphaFoldDB" id="Q9F0G3"/>
<evidence type="ECO:0000256" key="1">
    <source>
        <dbReference type="PIRSR" id="PIRSR607822-1"/>
    </source>
</evidence>
<keyword evidence="1" id="KW-0479">Metal-binding</keyword>
<sequence>MRQSKRVEKIKDIPTEQTYLFDYQEILKKVSQAKQTDFWNLLSLSSGITSLLIFYQEYENLEGVNLKQQKQSLIGLISHYINQIAEKSSLFDGLAGVGFAINYISNNGKYYQKLLEQIDNRLRQNIERDLVNYKNEEYANPNELMMYVSGNAGVARYLMERESSEDWRIVEMILEVFYKALEQGWRVQPKYQFLESEKQYYLKGNINFGLAHGLLGPTTIMSLYQQRYPQNTRNAEKLQETYHFIKRYAQLRDEGLRWAIRYDLFRKEGSFILRNGWCYGENGIYNTLFLMGKVLSNQEICETAQKVIPSIIKDDYEKMGSPTFCHGFAGKANFFLLQYQRTKESIFLVKAEEEIDKILIVYNSENMFGFKDIEDNIDNTGERLTYWDNFGLLSGTVGVLLVLMEYCNIVNAGKIAEWNKIFLLT</sequence>
<dbReference type="PRINTS" id="PR01955">
    <property type="entry name" value="LANCFRANKIA"/>
</dbReference>
<name>Q9F0G3_STRMG</name>
<keyword evidence="1" id="KW-0862">Zinc</keyword>
<dbReference type="Pfam" id="PF05147">
    <property type="entry name" value="LANC_like"/>
    <property type="match status" value="1"/>
</dbReference>
<dbReference type="GO" id="GO:0046872">
    <property type="term" value="F:metal ion binding"/>
    <property type="evidence" value="ECO:0007669"/>
    <property type="project" value="UniProtKB-KW"/>
</dbReference>
<dbReference type="InterPro" id="IPR033889">
    <property type="entry name" value="LanC"/>
</dbReference>
<dbReference type="Gene3D" id="1.50.10.20">
    <property type="match status" value="1"/>
</dbReference>
<dbReference type="PRINTS" id="PR01950">
    <property type="entry name" value="LANCSUPER"/>
</dbReference>
<dbReference type="SMART" id="SM01260">
    <property type="entry name" value="LANC_like"/>
    <property type="match status" value="1"/>
</dbReference>
<reference evidence="2" key="1">
    <citation type="journal article" date="2000" name="Appl. Environ. Microbiol.">
        <title>Purification and biochemical characterization of mutacin I from the group I strain of Streptococcus mutans, CH43, and genetic analysis of mutacin I biosynthesis genes.</title>
        <authorList>
            <person name="Qi F."/>
            <person name="Chen P."/>
            <person name="Caufield P.W."/>
        </authorList>
    </citation>
    <scope>NUCLEOTIDE SEQUENCE</scope>
    <source>
        <strain evidence="2">UA140</strain>
    </source>
</reference>
<proteinExistence type="predicted"/>
<feature type="binding site" evidence="1">
    <location>
        <position position="278"/>
    </location>
    <ligand>
        <name>Zn(2+)</name>
        <dbReference type="ChEBI" id="CHEBI:29105"/>
    </ligand>
</feature>
<feature type="binding site" evidence="1">
    <location>
        <position position="326"/>
    </location>
    <ligand>
        <name>Zn(2+)</name>
        <dbReference type="ChEBI" id="CHEBI:29105"/>
    </ligand>
</feature>
<accession>Q9F0G3</accession>
<dbReference type="SUPFAM" id="SSF158745">
    <property type="entry name" value="LanC-like"/>
    <property type="match status" value="1"/>
</dbReference>
<dbReference type="GO" id="GO:0031179">
    <property type="term" value="P:peptide modification"/>
    <property type="evidence" value="ECO:0007669"/>
    <property type="project" value="InterPro"/>
</dbReference>
<protein>
    <submittedName>
        <fullName evidence="2">MutC</fullName>
    </submittedName>
</protein>
<evidence type="ECO:0000313" key="2">
    <source>
        <dbReference type="EMBL" id="AAG48567.1"/>
    </source>
</evidence>
<dbReference type="InterPro" id="IPR007822">
    <property type="entry name" value="LANC-like"/>
</dbReference>